<evidence type="ECO:0000313" key="7">
    <source>
        <dbReference type="Proteomes" id="UP001628078"/>
    </source>
</evidence>
<reference evidence="6 7" key="1">
    <citation type="submission" date="2022-03" db="EMBL/GenBank/DDBJ databases">
        <title>Draft genome sequence of Furfurilactobacillus curtus JCM 31185.</title>
        <authorList>
            <person name="Suzuki S."/>
            <person name="Endo A."/>
            <person name="Kajikawa A."/>
        </authorList>
    </citation>
    <scope>NUCLEOTIDE SEQUENCE [LARGE SCALE GENOMIC DNA]</scope>
    <source>
        <strain evidence="6 7">JCM 31185</strain>
    </source>
</reference>
<gene>
    <name evidence="6" type="primary">mcrA</name>
    <name evidence="6" type="ORF">JCM31185_00330</name>
</gene>
<dbReference type="GO" id="GO:0004519">
    <property type="term" value="F:endonuclease activity"/>
    <property type="evidence" value="ECO:0007669"/>
    <property type="project" value="UniProtKB-KW"/>
</dbReference>
<keyword evidence="6" id="KW-0255">Endonuclease</keyword>
<keyword evidence="1" id="KW-0540">Nuclease</keyword>
<evidence type="ECO:0000256" key="1">
    <source>
        <dbReference type="ARBA" id="ARBA00022722"/>
    </source>
</evidence>
<evidence type="ECO:0000256" key="3">
    <source>
        <dbReference type="ARBA" id="ARBA00038412"/>
    </source>
</evidence>
<dbReference type="Gene3D" id="1.10.30.50">
    <property type="match status" value="1"/>
</dbReference>
<keyword evidence="7" id="KW-1185">Reference proteome</keyword>
<dbReference type="EMBL" id="BQXO01000001">
    <property type="protein sequence ID" value="GKT04744.1"/>
    <property type="molecule type" value="Genomic_DNA"/>
</dbReference>
<feature type="domain" description="HNH nuclease" evidence="5">
    <location>
        <begin position="97"/>
        <end position="153"/>
    </location>
</feature>
<organism evidence="6 7">
    <name type="scientific">Furfurilactobacillus curtus</name>
    <dbReference type="NCBI Taxonomy" id="1746200"/>
    <lineage>
        <taxon>Bacteria</taxon>
        <taxon>Bacillati</taxon>
        <taxon>Bacillota</taxon>
        <taxon>Bacilli</taxon>
        <taxon>Lactobacillales</taxon>
        <taxon>Lactobacillaceae</taxon>
        <taxon>Furfurilactobacillus</taxon>
    </lineage>
</organism>
<dbReference type="PANTHER" id="PTHR41286:SF1">
    <property type="entry name" value="HNH NUCLEASE YAJD-RELATED"/>
    <property type="match status" value="1"/>
</dbReference>
<comment type="caution">
    <text evidence="6">The sequence shown here is derived from an EMBL/GenBank/DDBJ whole genome shotgun (WGS) entry which is preliminary data.</text>
</comment>
<evidence type="ECO:0000313" key="6">
    <source>
        <dbReference type="EMBL" id="GKT04744.1"/>
    </source>
</evidence>
<evidence type="ECO:0000256" key="4">
    <source>
        <dbReference type="ARBA" id="ARBA00040194"/>
    </source>
</evidence>
<dbReference type="Pfam" id="PF01844">
    <property type="entry name" value="HNH"/>
    <property type="match status" value="1"/>
</dbReference>
<proteinExistence type="inferred from homology"/>
<evidence type="ECO:0000256" key="2">
    <source>
        <dbReference type="ARBA" id="ARBA00022801"/>
    </source>
</evidence>
<dbReference type="Proteomes" id="UP001628078">
    <property type="component" value="Unassembled WGS sequence"/>
</dbReference>
<keyword evidence="2" id="KW-0378">Hydrolase</keyword>
<accession>A0ABQ5JMI9</accession>
<dbReference type="RefSeq" id="WP_407881938.1">
    <property type="nucleotide sequence ID" value="NZ_BQXO01000001.1"/>
</dbReference>
<sequence length="191" mass="22835">MSRVWNTEYGNLYDAEYRIIEKLLREEKHMPRVHRCRALGCHNVVEWPARYCAQHKSLETTADEKKRDYWKYNHITRNRSVSKREQYKFYKTQQWKHLRQLVLDRDYYLCQYCKARGRLTQGNIVDHVVPIEDDANGMSDASNLVTCCKTCHQAKTAWEKTYYGTGQSNTLKGSPRLRDVKRIVELIDRQQ</sequence>
<protein>
    <recommendedName>
        <fullName evidence="4">Putative HNH nuclease YajD</fullName>
    </recommendedName>
</protein>
<dbReference type="InterPro" id="IPR002711">
    <property type="entry name" value="HNH"/>
</dbReference>
<evidence type="ECO:0000259" key="5">
    <source>
        <dbReference type="SMART" id="SM00507"/>
    </source>
</evidence>
<dbReference type="InterPro" id="IPR003615">
    <property type="entry name" value="HNH_nuc"/>
</dbReference>
<dbReference type="CDD" id="cd00085">
    <property type="entry name" value="HNHc"/>
    <property type="match status" value="1"/>
</dbReference>
<dbReference type="PANTHER" id="PTHR41286">
    <property type="entry name" value="HNH NUCLEASE YAJD-RELATED"/>
    <property type="match status" value="1"/>
</dbReference>
<dbReference type="SMART" id="SM00507">
    <property type="entry name" value="HNHc"/>
    <property type="match status" value="1"/>
</dbReference>
<name>A0ABQ5JMI9_9LACO</name>
<comment type="similarity">
    <text evidence="3">Belongs to the HNH nuclease family.</text>
</comment>